<evidence type="ECO:0000259" key="5">
    <source>
        <dbReference type="PROSITE" id="PS51677"/>
    </source>
</evidence>
<dbReference type="InterPro" id="IPR050248">
    <property type="entry name" value="Polysacc_deacetylase_ArnD"/>
</dbReference>
<feature type="signal peptide" evidence="4">
    <location>
        <begin position="1"/>
        <end position="35"/>
    </location>
</feature>
<proteinExistence type="predicted"/>
<feature type="region of interest" description="Disordered" evidence="3">
    <location>
        <begin position="410"/>
        <end position="452"/>
    </location>
</feature>
<feature type="domain" description="NodB homology" evidence="5">
    <location>
        <begin position="200"/>
        <end position="394"/>
    </location>
</feature>
<feature type="region of interest" description="Disordered" evidence="3">
    <location>
        <begin position="74"/>
        <end position="123"/>
    </location>
</feature>
<feature type="compositionally biased region" description="Basic and acidic residues" evidence="3">
    <location>
        <begin position="84"/>
        <end position="98"/>
    </location>
</feature>
<dbReference type="PROSITE" id="PS51677">
    <property type="entry name" value="NODB"/>
    <property type="match status" value="1"/>
</dbReference>
<evidence type="ECO:0000313" key="6">
    <source>
        <dbReference type="EMBL" id="KAG0267282.1"/>
    </source>
</evidence>
<protein>
    <submittedName>
        <fullName evidence="6">Chitin deacetylase</fullName>
    </submittedName>
</protein>
<dbReference type="Proteomes" id="UP000807716">
    <property type="component" value="Unassembled WGS sequence"/>
</dbReference>
<dbReference type="Gene3D" id="3.20.20.370">
    <property type="entry name" value="Glycoside hydrolase/deacetylase"/>
    <property type="match status" value="1"/>
</dbReference>
<accession>A0A9P6QJ22</accession>
<evidence type="ECO:0000256" key="4">
    <source>
        <dbReference type="SAM" id="SignalP"/>
    </source>
</evidence>
<keyword evidence="4" id="KW-0732">Signal</keyword>
<dbReference type="SUPFAM" id="SSF88713">
    <property type="entry name" value="Glycoside hydrolase/deacetylase"/>
    <property type="match status" value="1"/>
</dbReference>
<dbReference type="GO" id="GO:0005975">
    <property type="term" value="P:carbohydrate metabolic process"/>
    <property type="evidence" value="ECO:0007669"/>
    <property type="project" value="InterPro"/>
</dbReference>
<dbReference type="GO" id="GO:0046872">
    <property type="term" value="F:metal ion binding"/>
    <property type="evidence" value="ECO:0007669"/>
    <property type="project" value="UniProtKB-KW"/>
</dbReference>
<keyword evidence="2" id="KW-0378">Hydrolase</keyword>
<evidence type="ECO:0000256" key="1">
    <source>
        <dbReference type="ARBA" id="ARBA00022723"/>
    </source>
</evidence>
<keyword evidence="7" id="KW-1185">Reference proteome</keyword>
<dbReference type="GO" id="GO:0009272">
    <property type="term" value="P:fungal-type cell wall biogenesis"/>
    <property type="evidence" value="ECO:0007669"/>
    <property type="project" value="UniProtKB-ARBA"/>
</dbReference>
<dbReference type="GO" id="GO:0004099">
    <property type="term" value="F:chitin deacetylase activity"/>
    <property type="evidence" value="ECO:0007669"/>
    <property type="project" value="TreeGrafter"/>
</dbReference>
<name>A0A9P6QJ22_9FUNG</name>
<dbReference type="InterPro" id="IPR002509">
    <property type="entry name" value="NODB_dom"/>
</dbReference>
<dbReference type="AlphaFoldDB" id="A0A9P6QJ22"/>
<dbReference type="GO" id="GO:0016020">
    <property type="term" value="C:membrane"/>
    <property type="evidence" value="ECO:0007669"/>
    <property type="project" value="TreeGrafter"/>
</dbReference>
<dbReference type="OrthoDB" id="407355at2759"/>
<comment type="caution">
    <text evidence="6">The sequence shown here is derived from an EMBL/GenBank/DDBJ whole genome shotgun (WGS) entry which is preliminary data.</text>
</comment>
<evidence type="ECO:0000313" key="7">
    <source>
        <dbReference type="Proteomes" id="UP000807716"/>
    </source>
</evidence>
<reference evidence="6" key="1">
    <citation type="journal article" date="2020" name="Fungal Divers.">
        <title>Resolving the Mortierellaceae phylogeny through synthesis of multi-gene phylogenetics and phylogenomics.</title>
        <authorList>
            <person name="Vandepol N."/>
            <person name="Liber J."/>
            <person name="Desiro A."/>
            <person name="Na H."/>
            <person name="Kennedy M."/>
            <person name="Barry K."/>
            <person name="Grigoriev I.V."/>
            <person name="Miller A.N."/>
            <person name="O'Donnell K."/>
            <person name="Stajich J.E."/>
            <person name="Bonito G."/>
        </authorList>
    </citation>
    <scope>NUCLEOTIDE SEQUENCE</scope>
    <source>
        <strain evidence="6">BC1065</strain>
    </source>
</reference>
<organism evidence="6 7">
    <name type="scientific">Actinomortierella ambigua</name>
    <dbReference type="NCBI Taxonomy" id="1343610"/>
    <lineage>
        <taxon>Eukaryota</taxon>
        <taxon>Fungi</taxon>
        <taxon>Fungi incertae sedis</taxon>
        <taxon>Mucoromycota</taxon>
        <taxon>Mortierellomycotina</taxon>
        <taxon>Mortierellomycetes</taxon>
        <taxon>Mortierellales</taxon>
        <taxon>Mortierellaceae</taxon>
        <taxon>Actinomortierella</taxon>
    </lineage>
</organism>
<dbReference type="InterPro" id="IPR011330">
    <property type="entry name" value="Glyco_hydro/deAcase_b/a-brl"/>
</dbReference>
<keyword evidence="1" id="KW-0479">Metal-binding</keyword>
<dbReference type="PANTHER" id="PTHR10587:SF133">
    <property type="entry name" value="CHITIN DEACETYLASE 1-RELATED"/>
    <property type="match status" value="1"/>
</dbReference>
<dbReference type="PANTHER" id="PTHR10587">
    <property type="entry name" value="GLYCOSYL TRANSFERASE-RELATED"/>
    <property type="match status" value="1"/>
</dbReference>
<evidence type="ECO:0000256" key="3">
    <source>
        <dbReference type="SAM" id="MobiDB-lite"/>
    </source>
</evidence>
<sequence length="478" mass="53041">MRMGDYKRPFVRHQRRHRVIAVIVLATLFILPVAAQQTPAENPAPLQPDDGVAVPTPRLQHEHKYHGVIYHKSADSLQQSTPDQGDKLKGGKPKGDRLKGHHHQHLQGASHGHSKNGIGIASEMYPPKDRTPDVNSPQVQQWLKEIDWSKVPKISVAPSMPDEPHFPNCPPDDEVDPKSCWWSCDSCVARDDIVTCPQTNDWGLTYDDGPTEDTPTMMRYLQERKLTATFFIVGSRVLEYPETLRAQVAQGHHIALHTWSHAGLTTLTNQQIVAEIKWTEKIIRDATGLTTKYIRPPYGDVDNRVREILRQLGYKTVIWTPGWDTNDWQVVQRHVSEDVVFQSFNRALSRMHQIKSQSGHAAGPITLEHDFTPETISLSKRLIPIGIQHGLRPMNLAQCLADESPYQRGSKLGPNGAVLKPSSSENGDGTPGGKHGGDFKRSDATTSTSPSSANQQATTALLGLFIAVAVGAGYLQMV</sequence>
<evidence type="ECO:0000256" key="2">
    <source>
        <dbReference type="ARBA" id="ARBA00022801"/>
    </source>
</evidence>
<feature type="chain" id="PRO_5040239937" evidence="4">
    <location>
        <begin position="36"/>
        <end position="478"/>
    </location>
</feature>
<dbReference type="EMBL" id="JAAAJB010000078">
    <property type="protein sequence ID" value="KAG0267282.1"/>
    <property type="molecule type" value="Genomic_DNA"/>
</dbReference>
<dbReference type="Pfam" id="PF01522">
    <property type="entry name" value="Polysacc_deac_1"/>
    <property type="match status" value="1"/>
</dbReference>
<gene>
    <name evidence="6" type="primary">CDA2_11</name>
    <name evidence="6" type="ORF">DFQ27_008936</name>
</gene>